<sequence length="85" mass="9687">TEAVRTRFQEERRRLGLLDDAPEGQRRASDGRAVTEEELRAEIRDYDRVLDRGDELAIGEGAEVEAEGSGEVRFMEENERPAPTR</sequence>
<dbReference type="Proteomes" id="UP000750711">
    <property type="component" value="Unassembled WGS sequence"/>
</dbReference>
<comment type="caution">
    <text evidence="2">The sequence shown here is derived from an EMBL/GenBank/DDBJ whole genome shotgun (WGS) entry which is preliminary data.</text>
</comment>
<evidence type="ECO:0000313" key="2">
    <source>
        <dbReference type="EMBL" id="KAH0538341.1"/>
    </source>
</evidence>
<feature type="compositionally biased region" description="Basic and acidic residues" evidence="1">
    <location>
        <begin position="73"/>
        <end position="85"/>
    </location>
</feature>
<accession>A0A9P8HYZ0</accession>
<feature type="non-terminal residue" evidence="2">
    <location>
        <position position="1"/>
    </location>
</feature>
<name>A0A9P8HYZ0_9PEZI</name>
<reference evidence="2" key="1">
    <citation type="submission" date="2021-03" db="EMBL/GenBank/DDBJ databases">
        <title>Comparative genomics and phylogenomic investigation of the class Geoglossomycetes provide insights into ecological specialization and systematics.</title>
        <authorList>
            <person name="Melie T."/>
            <person name="Pirro S."/>
            <person name="Miller A.N."/>
            <person name="Quandt A."/>
        </authorList>
    </citation>
    <scope>NUCLEOTIDE SEQUENCE</scope>
    <source>
        <strain evidence="2">CAQ_001_2017</strain>
    </source>
</reference>
<organism evidence="2 3">
    <name type="scientific">Trichoglossum hirsutum</name>
    <dbReference type="NCBI Taxonomy" id="265104"/>
    <lineage>
        <taxon>Eukaryota</taxon>
        <taxon>Fungi</taxon>
        <taxon>Dikarya</taxon>
        <taxon>Ascomycota</taxon>
        <taxon>Pezizomycotina</taxon>
        <taxon>Geoglossomycetes</taxon>
        <taxon>Geoglossales</taxon>
        <taxon>Geoglossaceae</taxon>
        <taxon>Trichoglossum</taxon>
    </lineage>
</organism>
<protein>
    <submittedName>
        <fullName evidence="2">Uncharacterized protein</fullName>
    </submittedName>
</protein>
<evidence type="ECO:0000256" key="1">
    <source>
        <dbReference type="SAM" id="MobiDB-lite"/>
    </source>
</evidence>
<evidence type="ECO:0000313" key="3">
    <source>
        <dbReference type="Proteomes" id="UP000750711"/>
    </source>
</evidence>
<dbReference type="AlphaFoldDB" id="A0A9P8HYZ0"/>
<dbReference type="EMBL" id="JAGHQM010003992">
    <property type="protein sequence ID" value="KAH0538341.1"/>
    <property type="molecule type" value="Genomic_DNA"/>
</dbReference>
<proteinExistence type="predicted"/>
<feature type="region of interest" description="Disordered" evidence="1">
    <location>
        <begin position="63"/>
        <end position="85"/>
    </location>
</feature>
<gene>
    <name evidence="2" type="ORF">GP486_008783</name>
</gene>
<keyword evidence="3" id="KW-1185">Reference proteome</keyword>